<dbReference type="EMBL" id="CP119321">
    <property type="protein sequence ID" value="WEK13837.1"/>
    <property type="molecule type" value="Genomic_DNA"/>
</dbReference>
<dbReference type="GO" id="GO:1990281">
    <property type="term" value="C:efflux pump complex"/>
    <property type="evidence" value="ECO:0007669"/>
    <property type="project" value="TreeGrafter"/>
</dbReference>
<dbReference type="PANTHER" id="PTHR30469">
    <property type="entry name" value="MULTIDRUG RESISTANCE PROTEIN MDTA"/>
    <property type="match status" value="1"/>
</dbReference>
<dbReference type="GO" id="GO:0015562">
    <property type="term" value="F:efflux transmembrane transporter activity"/>
    <property type="evidence" value="ECO:0007669"/>
    <property type="project" value="TreeGrafter"/>
</dbReference>
<dbReference type="InterPro" id="IPR058627">
    <property type="entry name" value="MdtA-like_C"/>
</dbReference>
<evidence type="ECO:0000313" key="4">
    <source>
        <dbReference type="Proteomes" id="UP001213972"/>
    </source>
</evidence>
<dbReference type="Pfam" id="PF25967">
    <property type="entry name" value="RND-MFP_C"/>
    <property type="match status" value="1"/>
</dbReference>
<organism evidence="3 4">
    <name type="scientific">Candidatus Microbacterium phytovorans</name>
    <dbReference type="NCBI Taxonomy" id="3121374"/>
    <lineage>
        <taxon>Bacteria</taxon>
        <taxon>Bacillati</taxon>
        <taxon>Actinomycetota</taxon>
        <taxon>Actinomycetes</taxon>
        <taxon>Micrococcales</taxon>
        <taxon>Microbacteriaceae</taxon>
        <taxon>Microbacterium</taxon>
    </lineage>
</organism>
<sequence>MTVRSHGPEGSRQPVRGGALAAAASLLLSGLLAACTAPPPPDPYADDEPAGATVMIETVERRTFDTVLSLPATVVAGMAFQVTAPASGTLVERDGALFVQPESGRILAVGGDARIETLLVEPGTEVVAGLPLAEAVHEGFALRASVTGEHLLRLTASTGGSTKGGSPVRAAGEVRGSSGPFDCDLVDPVPSSTDPSVVEEGSSFLACAVPETVRVIAGMSGQLVVTLATHDNVLSLPLEAIAGTVDRARVSVKDGDEVVERDVTLGGSNGYLVEIVDGLREGDEVLIPSPSLLE</sequence>
<protein>
    <recommendedName>
        <fullName evidence="2">Multidrug resistance protein MdtA-like C-terminal permuted SH3 domain-containing protein</fullName>
    </recommendedName>
</protein>
<dbReference type="PROSITE" id="PS51257">
    <property type="entry name" value="PROKAR_LIPOPROTEIN"/>
    <property type="match status" value="1"/>
</dbReference>
<name>A0AAJ6B417_9MICO</name>
<feature type="signal peptide" evidence="1">
    <location>
        <begin position="1"/>
        <end position="33"/>
    </location>
</feature>
<reference evidence="3" key="1">
    <citation type="submission" date="2023-03" db="EMBL/GenBank/DDBJ databases">
        <title>Andean soil-derived lignocellulolytic bacterial consortium as a source of novel taxa and putative plastic-active enzymes.</title>
        <authorList>
            <person name="Diaz-Garcia L."/>
            <person name="Chuvochina M."/>
            <person name="Feuerriegel G."/>
            <person name="Bunk B."/>
            <person name="Sproer C."/>
            <person name="Streit W.R."/>
            <person name="Rodriguez L.M."/>
            <person name="Overmann J."/>
            <person name="Jimenez D.J."/>
        </authorList>
    </citation>
    <scope>NUCLEOTIDE SEQUENCE</scope>
    <source>
        <strain evidence="3">MAG 4610</strain>
    </source>
</reference>
<proteinExistence type="predicted"/>
<feature type="domain" description="Multidrug resistance protein MdtA-like C-terminal permuted SH3" evidence="2">
    <location>
        <begin position="232"/>
        <end position="287"/>
    </location>
</feature>
<dbReference type="Proteomes" id="UP001213972">
    <property type="component" value="Chromosome"/>
</dbReference>
<dbReference type="AlphaFoldDB" id="A0AAJ6B417"/>
<evidence type="ECO:0000256" key="1">
    <source>
        <dbReference type="SAM" id="SignalP"/>
    </source>
</evidence>
<keyword evidence="1" id="KW-0732">Signal</keyword>
<feature type="chain" id="PRO_5042573073" description="Multidrug resistance protein MdtA-like C-terminal permuted SH3 domain-containing protein" evidence="1">
    <location>
        <begin position="34"/>
        <end position="294"/>
    </location>
</feature>
<gene>
    <name evidence="3" type="ORF">P0Y48_01075</name>
</gene>
<dbReference type="Gene3D" id="2.40.420.20">
    <property type="match status" value="1"/>
</dbReference>
<evidence type="ECO:0000313" key="3">
    <source>
        <dbReference type="EMBL" id="WEK13837.1"/>
    </source>
</evidence>
<accession>A0AAJ6B417</accession>
<evidence type="ECO:0000259" key="2">
    <source>
        <dbReference type="Pfam" id="PF25967"/>
    </source>
</evidence>